<protein>
    <recommendedName>
        <fullName evidence="3">Metallopeptidase family protein</fullName>
    </recommendedName>
</protein>
<dbReference type="STRING" id="1797731.A2W70_00950"/>
<dbReference type="InterPro" id="IPR010428">
    <property type="entry name" value="Zincin_1"/>
</dbReference>
<dbReference type="CDD" id="cd12952">
    <property type="entry name" value="MMP_ACEL2062"/>
    <property type="match status" value="1"/>
</dbReference>
<dbReference type="EMBL" id="MFBU01000015">
    <property type="protein sequence ID" value="OGE06504.1"/>
    <property type="molecule type" value="Genomic_DNA"/>
</dbReference>
<dbReference type="Pfam" id="PF06262">
    <property type="entry name" value="Zincin_1"/>
    <property type="match status" value="1"/>
</dbReference>
<organism evidence="1 2">
    <name type="scientific">Candidatus Curtissbacteria bacterium RIFCSPLOWO2_02_41_11</name>
    <dbReference type="NCBI Taxonomy" id="1797731"/>
    <lineage>
        <taxon>Bacteria</taxon>
        <taxon>Candidatus Curtissiibacteriota</taxon>
    </lineage>
</organism>
<evidence type="ECO:0000313" key="2">
    <source>
        <dbReference type="Proteomes" id="UP000177747"/>
    </source>
</evidence>
<comment type="caution">
    <text evidence="1">The sequence shown here is derived from an EMBL/GenBank/DDBJ whole genome shotgun (WGS) entry which is preliminary data.</text>
</comment>
<dbReference type="SUPFAM" id="SSF55486">
    <property type="entry name" value="Metalloproteases ('zincins'), catalytic domain"/>
    <property type="match status" value="1"/>
</dbReference>
<gene>
    <name evidence="1" type="ORF">A2W70_00950</name>
</gene>
<reference evidence="1 2" key="1">
    <citation type="journal article" date="2016" name="Nat. Commun.">
        <title>Thousands of microbial genomes shed light on interconnected biogeochemical processes in an aquifer system.</title>
        <authorList>
            <person name="Anantharaman K."/>
            <person name="Brown C.T."/>
            <person name="Hug L.A."/>
            <person name="Sharon I."/>
            <person name="Castelle C.J."/>
            <person name="Probst A.J."/>
            <person name="Thomas B.C."/>
            <person name="Singh A."/>
            <person name="Wilkins M.J."/>
            <person name="Karaoz U."/>
            <person name="Brodie E.L."/>
            <person name="Williams K.H."/>
            <person name="Hubbard S.S."/>
            <person name="Banfield J.F."/>
        </authorList>
    </citation>
    <scope>NUCLEOTIDE SEQUENCE [LARGE SCALE GENOMIC DNA]</scope>
</reference>
<name>A0A1F5HQU5_9BACT</name>
<dbReference type="InterPro" id="IPR038555">
    <property type="entry name" value="Zincin_1_sf"/>
</dbReference>
<proteinExistence type="predicted"/>
<evidence type="ECO:0000313" key="1">
    <source>
        <dbReference type="EMBL" id="OGE06504.1"/>
    </source>
</evidence>
<dbReference type="Gene3D" id="3.30.2010.20">
    <property type="match status" value="1"/>
</dbReference>
<evidence type="ECO:0008006" key="3">
    <source>
        <dbReference type="Google" id="ProtNLM"/>
    </source>
</evidence>
<dbReference type="AlphaFoldDB" id="A0A1F5HQU5"/>
<sequence>MPLVTDKEFKKLVSDALKDLPTYFKEKMENVEVVVEDWPSMEIAKGRLLLGLYQGIPKPKRGINYTMVLPDKITIFKGPIEFLSRGNENSIKSLVVDTVKHEIAHHFGISDARLRELKAK</sequence>
<dbReference type="Proteomes" id="UP000177747">
    <property type="component" value="Unassembled WGS sequence"/>
</dbReference>
<accession>A0A1F5HQU5</accession>